<feature type="transmembrane region" description="Helical" evidence="7">
    <location>
        <begin position="464"/>
        <end position="487"/>
    </location>
</feature>
<dbReference type="GO" id="GO:0016020">
    <property type="term" value="C:membrane"/>
    <property type="evidence" value="ECO:0007669"/>
    <property type="project" value="UniProtKB-SubCell"/>
</dbReference>
<dbReference type="GO" id="GO:1990961">
    <property type="term" value="P:xenobiotic detoxification by transmembrane export across the plasma membrane"/>
    <property type="evidence" value="ECO:0007669"/>
    <property type="project" value="InterPro"/>
</dbReference>
<dbReference type="Pfam" id="PF01554">
    <property type="entry name" value="MatE"/>
    <property type="match status" value="2"/>
</dbReference>
<proteinExistence type="inferred from homology"/>
<comment type="similarity">
    <text evidence="2">Belongs to the multi antimicrobial extrusion (MATE) (TC 2.A.66.1) family.</text>
</comment>
<feature type="transmembrane region" description="Helical" evidence="7">
    <location>
        <begin position="281"/>
        <end position="300"/>
    </location>
</feature>
<name>A0A9P8L7E6_9PEZI</name>
<evidence type="ECO:0000313" key="9">
    <source>
        <dbReference type="Proteomes" id="UP000750711"/>
    </source>
</evidence>
<feature type="transmembrane region" description="Helical" evidence="7">
    <location>
        <begin position="493"/>
        <end position="516"/>
    </location>
</feature>
<keyword evidence="5 7" id="KW-0472">Membrane</keyword>
<comment type="caution">
    <text evidence="8">The sequence shown here is derived from an EMBL/GenBank/DDBJ whole genome shotgun (WGS) entry which is preliminary data.</text>
</comment>
<dbReference type="GO" id="GO:0015297">
    <property type="term" value="F:antiporter activity"/>
    <property type="evidence" value="ECO:0007669"/>
    <property type="project" value="InterPro"/>
</dbReference>
<evidence type="ECO:0000313" key="8">
    <source>
        <dbReference type="EMBL" id="KAH0553404.1"/>
    </source>
</evidence>
<evidence type="ECO:0000256" key="4">
    <source>
        <dbReference type="ARBA" id="ARBA00022989"/>
    </source>
</evidence>
<dbReference type="InterPro" id="IPR045069">
    <property type="entry name" value="MATE_euk"/>
</dbReference>
<organism evidence="8 9">
    <name type="scientific">Trichoglossum hirsutum</name>
    <dbReference type="NCBI Taxonomy" id="265104"/>
    <lineage>
        <taxon>Eukaryota</taxon>
        <taxon>Fungi</taxon>
        <taxon>Dikarya</taxon>
        <taxon>Ascomycota</taxon>
        <taxon>Pezizomycotina</taxon>
        <taxon>Geoglossomycetes</taxon>
        <taxon>Geoglossales</taxon>
        <taxon>Geoglossaceae</taxon>
        <taxon>Trichoglossum</taxon>
    </lineage>
</organism>
<comment type="subcellular location">
    <subcellularLocation>
        <location evidence="1">Membrane</location>
        <topology evidence="1">Multi-pass membrane protein</topology>
    </subcellularLocation>
</comment>
<evidence type="ECO:0000256" key="2">
    <source>
        <dbReference type="ARBA" id="ARBA00010199"/>
    </source>
</evidence>
<feature type="transmembrane region" description="Helical" evidence="7">
    <location>
        <begin position="130"/>
        <end position="151"/>
    </location>
</feature>
<reference evidence="8" key="1">
    <citation type="submission" date="2021-03" db="EMBL/GenBank/DDBJ databases">
        <title>Comparative genomics and phylogenomic investigation of the class Geoglossomycetes provide insights into ecological specialization and systematics.</title>
        <authorList>
            <person name="Melie T."/>
            <person name="Pirro S."/>
            <person name="Miller A.N."/>
            <person name="Quandt A."/>
        </authorList>
    </citation>
    <scope>NUCLEOTIDE SEQUENCE</scope>
    <source>
        <strain evidence="8">CAQ_001_2017</strain>
    </source>
</reference>
<dbReference type="AlphaFoldDB" id="A0A9P8L7E6"/>
<dbReference type="NCBIfam" id="TIGR00797">
    <property type="entry name" value="matE"/>
    <property type="match status" value="1"/>
</dbReference>
<dbReference type="PANTHER" id="PTHR11206">
    <property type="entry name" value="MULTIDRUG RESISTANCE PROTEIN"/>
    <property type="match status" value="1"/>
</dbReference>
<feature type="transmembrane region" description="Helical" evidence="7">
    <location>
        <begin position="321"/>
        <end position="342"/>
    </location>
</feature>
<evidence type="ECO:0000256" key="5">
    <source>
        <dbReference type="ARBA" id="ARBA00023136"/>
    </source>
</evidence>
<dbReference type="CDD" id="cd13132">
    <property type="entry name" value="MATE_eukaryotic"/>
    <property type="match status" value="1"/>
</dbReference>
<feature type="transmembrane region" description="Helical" evidence="7">
    <location>
        <begin position="362"/>
        <end position="381"/>
    </location>
</feature>
<dbReference type="GO" id="GO:0042910">
    <property type="term" value="F:xenobiotic transmembrane transporter activity"/>
    <property type="evidence" value="ECO:0007669"/>
    <property type="project" value="InterPro"/>
</dbReference>
<gene>
    <name evidence="8" type="ORF">GP486_006527</name>
</gene>
<keyword evidence="3 7" id="KW-0812">Transmembrane</keyword>
<accession>A0A9P8L7E6</accession>
<evidence type="ECO:0000256" key="6">
    <source>
        <dbReference type="SAM" id="MobiDB-lite"/>
    </source>
</evidence>
<sequence>MSGRRPSSGASDIHPADEAATFYSWITNLARGSSSQKASLSGSPPNERTSLLPKTAATSNGDATSERVGEVYDIDDAEGTPQYKLVLNEFKVLLKASVPVILAYTLQNSLQTISVLVVGRLSPEDLATAAFSYMFAMSTAWLIALGGSTALDTLASSTFTGSKNPHDLGVLLQRAFVVLGLFYIPVAIMWFFSEPIFRLLGQEAELSRSSAEFLSCLIPGGLGYIYFECMKKYLQAQEIMRPGTYVLLITSPFNAGLNYLFVYTFKMGLLGAPLATGVSYWLSFFLLLGYARFVAGWNCWGGWSSKCLRNMGTFSRLAGLGVVHVGTEWWAFEIVALAAGWLGTIPLAAQSVIMTTDQVLNTIPFGVGVATSARVGNLLGARNAKGAERSSHAAAWLSMILGAVVLAVLMGVKDFYAKIFNDDIKVIKLTAQVMPFVALFQIADGLNGSCGGALRGMGRQHIGAAVNIVSYYCGALPLGIYLAFHGWGLEGLWVGQCIALYLVGFFEWGIVAVSNWEKEVVKAFARMDSDERVETGSAVVSHENGSRS</sequence>
<keyword evidence="9" id="KW-1185">Reference proteome</keyword>
<feature type="transmembrane region" description="Helical" evidence="7">
    <location>
        <begin position="242"/>
        <end position="261"/>
    </location>
</feature>
<feature type="transmembrane region" description="Helical" evidence="7">
    <location>
        <begin position="424"/>
        <end position="443"/>
    </location>
</feature>
<protein>
    <submittedName>
        <fullName evidence="8">Uncharacterized protein</fullName>
    </submittedName>
</protein>
<feature type="region of interest" description="Disordered" evidence="6">
    <location>
        <begin position="35"/>
        <end position="64"/>
    </location>
</feature>
<evidence type="ECO:0000256" key="7">
    <source>
        <dbReference type="SAM" id="Phobius"/>
    </source>
</evidence>
<feature type="transmembrane region" description="Helical" evidence="7">
    <location>
        <begin position="393"/>
        <end position="412"/>
    </location>
</feature>
<dbReference type="InterPro" id="IPR002528">
    <property type="entry name" value="MATE_fam"/>
</dbReference>
<dbReference type="EMBL" id="JAGHQM010001492">
    <property type="protein sequence ID" value="KAH0553404.1"/>
    <property type="molecule type" value="Genomic_DNA"/>
</dbReference>
<dbReference type="Proteomes" id="UP000750711">
    <property type="component" value="Unassembled WGS sequence"/>
</dbReference>
<evidence type="ECO:0000256" key="3">
    <source>
        <dbReference type="ARBA" id="ARBA00022692"/>
    </source>
</evidence>
<keyword evidence="4 7" id="KW-1133">Transmembrane helix</keyword>
<evidence type="ECO:0000256" key="1">
    <source>
        <dbReference type="ARBA" id="ARBA00004141"/>
    </source>
</evidence>
<feature type="transmembrane region" description="Helical" evidence="7">
    <location>
        <begin position="171"/>
        <end position="192"/>
    </location>
</feature>